<evidence type="ECO:0000313" key="1">
    <source>
        <dbReference type="EMBL" id="GFS32241.1"/>
    </source>
</evidence>
<reference evidence="1" key="1">
    <citation type="submission" date="2020-08" db="EMBL/GenBank/DDBJ databases">
        <title>Multicomponent nature underlies the extraordinary mechanical properties of spider dragline silk.</title>
        <authorList>
            <person name="Kono N."/>
            <person name="Nakamura H."/>
            <person name="Mori M."/>
            <person name="Yoshida Y."/>
            <person name="Ohtoshi R."/>
            <person name="Malay A.D."/>
            <person name="Moran D.A.P."/>
            <person name="Tomita M."/>
            <person name="Numata K."/>
            <person name="Arakawa K."/>
        </authorList>
    </citation>
    <scope>NUCLEOTIDE SEQUENCE</scope>
</reference>
<dbReference type="Proteomes" id="UP000886998">
    <property type="component" value="Unassembled WGS sequence"/>
</dbReference>
<evidence type="ECO:0000313" key="2">
    <source>
        <dbReference type="Proteomes" id="UP000886998"/>
    </source>
</evidence>
<gene>
    <name evidence="1" type="ORF">TNIN_168721</name>
</gene>
<organism evidence="1 2">
    <name type="scientific">Trichonephila inaurata madagascariensis</name>
    <dbReference type="NCBI Taxonomy" id="2747483"/>
    <lineage>
        <taxon>Eukaryota</taxon>
        <taxon>Metazoa</taxon>
        <taxon>Ecdysozoa</taxon>
        <taxon>Arthropoda</taxon>
        <taxon>Chelicerata</taxon>
        <taxon>Arachnida</taxon>
        <taxon>Araneae</taxon>
        <taxon>Araneomorphae</taxon>
        <taxon>Entelegynae</taxon>
        <taxon>Araneoidea</taxon>
        <taxon>Nephilidae</taxon>
        <taxon>Trichonephila</taxon>
        <taxon>Trichonephila inaurata</taxon>
    </lineage>
</organism>
<dbReference type="AlphaFoldDB" id="A0A8X6I5S2"/>
<accession>A0A8X6I5S2</accession>
<protein>
    <submittedName>
        <fullName evidence="1">Uncharacterized protein</fullName>
    </submittedName>
</protein>
<comment type="caution">
    <text evidence="1">The sequence shown here is derived from an EMBL/GenBank/DDBJ whole genome shotgun (WGS) entry which is preliminary data.</text>
</comment>
<proteinExistence type="predicted"/>
<name>A0A8X6I5S2_9ARAC</name>
<sequence>MRVVIILRRKTLKRCCSQARFGIFRFFRNKQVIRFRSRARGLESVVKREVCFRSWEGCWEMLSPVISISSAASLPQRAEVSEPNTTHVGDKRFLGAGVETNLSRSKTDFQ</sequence>
<dbReference type="EMBL" id="BMAV01024329">
    <property type="protein sequence ID" value="GFS32241.1"/>
    <property type="molecule type" value="Genomic_DNA"/>
</dbReference>
<keyword evidence="2" id="KW-1185">Reference proteome</keyword>